<accession>X1H075</accession>
<dbReference type="CDD" id="cd00397">
    <property type="entry name" value="DNA_BRE_C"/>
    <property type="match status" value="1"/>
</dbReference>
<keyword evidence="1" id="KW-0238">DNA-binding</keyword>
<dbReference type="Pfam" id="PF00589">
    <property type="entry name" value="Phage_integrase"/>
    <property type="match status" value="1"/>
</dbReference>
<reference evidence="4" key="1">
    <citation type="journal article" date="2014" name="Front. Microbiol.">
        <title>High frequency of phylogenetically diverse reductive dehalogenase-homologous genes in deep subseafloor sedimentary metagenomes.</title>
        <authorList>
            <person name="Kawai M."/>
            <person name="Futagami T."/>
            <person name="Toyoda A."/>
            <person name="Takaki Y."/>
            <person name="Nishi S."/>
            <person name="Hori S."/>
            <person name="Arai W."/>
            <person name="Tsubouchi T."/>
            <person name="Morono Y."/>
            <person name="Uchiyama I."/>
            <person name="Ito T."/>
            <person name="Fujiyama A."/>
            <person name="Inagaki F."/>
            <person name="Takami H."/>
        </authorList>
    </citation>
    <scope>NUCLEOTIDE SEQUENCE</scope>
    <source>
        <strain evidence="4">Expedition CK06-06</strain>
    </source>
</reference>
<dbReference type="InterPro" id="IPR013762">
    <property type="entry name" value="Integrase-like_cat_sf"/>
</dbReference>
<name>X1H075_9ZZZZ</name>
<feature type="non-terminal residue" evidence="4">
    <location>
        <position position="1"/>
    </location>
</feature>
<sequence length="269" mass="30463">ASGLSEATISRRVGIARQMFRRAIKWRLIAENPFADVKAGSQVNKARMFFVSRETALKVLDACPDAQWRLIFALSRFGGLRCPSEHLALKWGDVDWARGRILVRSCKTEHHQGGDSRWIPLFPELLPHLRQVFEAAEPGTEHVITRYRDQKQNLRTMFMRIIAKAGFKPWPKLFQNLRSTRETELAERWPVHVVCAWIGNSRAVAQQHYLQVLDSHFKQAAIGAPEAVQNPVQQTAARACMETHPVTEPANFQAMQVLATQCDTSLGAT</sequence>
<dbReference type="InterPro" id="IPR011010">
    <property type="entry name" value="DNA_brk_join_enz"/>
</dbReference>
<proteinExistence type="predicted"/>
<comment type="caution">
    <text evidence="4">The sequence shown here is derived from an EMBL/GenBank/DDBJ whole genome shotgun (WGS) entry which is preliminary data.</text>
</comment>
<evidence type="ECO:0000256" key="1">
    <source>
        <dbReference type="ARBA" id="ARBA00023125"/>
    </source>
</evidence>
<dbReference type="GO" id="GO:0015074">
    <property type="term" value="P:DNA integration"/>
    <property type="evidence" value="ECO:0007669"/>
    <property type="project" value="InterPro"/>
</dbReference>
<dbReference type="EMBL" id="BARU01027808">
    <property type="protein sequence ID" value="GAH63551.1"/>
    <property type="molecule type" value="Genomic_DNA"/>
</dbReference>
<feature type="domain" description="Tyr recombinase" evidence="3">
    <location>
        <begin position="60"/>
        <end position="215"/>
    </location>
</feature>
<dbReference type="AlphaFoldDB" id="X1H075"/>
<organism evidence="4">
    <name type="scientific">marine sediment metagenome</name>
    <dbReference type="NCBI Taxonomy" id="412755"/>
    <lineage>
        <taxon>unclassified sequences</taxon>
        <taxon>metagenomes</taxon>
        <taxon>ecological metagenomes</taxon>
    </lineage>
</organism>
<dbReference type="GO" id="GO:0003677">
    <property type="term" value="F:DNA binding"/>
    <property type="evidence" value="ECO:0007669"/>
    <property type="project" value="UniProtKB-KW"/>
</dbReference>
<evidence type="ECO:0000256" key="2">
    <source>
        <dbReference type="ARBA" id="ARBA00023172"/>
    </source>
</evidence>
<keyword evidence="2" id="KW-0233">DNA recombination</keyword>
<dbReference type="GO" id="GO:0006310">
    <property type="term" value="P:DNA recombination"/>
    <property type="evidence" value="ECO:0007669"/>
    <property type="project" value="UniProtKB-KW"/>
</dbReference>
<dbReference type="InterPro" id="IPR010998">
    <property type="entry name" value="Integrase_recombinase_N"/>
</dbReference>
<feature type="non-terminal residue" evidence="4">
    <location>
        <position position="269"/>
    </location>
</feature>
<gene>
    <name evidence="4" type="ORF">S03H2_44470</name>
</gene>
<dbReference type="InterPro" id="IPR002104">
    <property type="entry name" value="Integrase_catalytic"/>
</dbReference>
<protein>
    <recommendedName>
        <fullName evidence="3">Tyr recombinase domain-containing protein</fullName>
    </recommendedName>
</protein>
<dbReference type="SUPFAM" id="SSF56349">
    <property type="entry name" value="DNA breaking-rejoining enzymes"/>
    <property type="match status" value="1"/>
</dbReference>
<evidence type="ECO:0000313" key="4">
    <source>
        <dbReference type="EMBL" id="GAH63551.1"/>
    </source>
</evidence>
<dbReference type="Gene3D" id="1.10.443.10">
    <property type="entry name" value="Intergrase catalytic core"/>
    <property type="match status" value="1"/>
</dbReference>
<dbReference type="Gene3D" id="1.10.150.130">
    <property type="match status" value="1"/>
</dbReference>
<evidence type="ECO:0000259" key="3">
    <source>
        <dbReference type="Pfam" id="PF00589"/>
    </source>
</evidence>